<feature type="domain" description="Peptidase M4" evidence="10">
    <location>
        <begin position="220"/>
        <end position="358"/>
    </location>
</feature>
<keyword evidence="4" id="KW-0732">Signal</keyword>
<name>A0ABX3DGA2_9VIBR</name>
<evidence type="ECO:0000256" key="4">
    <source>
        <dbReference type="ARBA" id="ARBA00022729"/>
    </source>
</evidence>
<feature type="region of interest" description="Disordered" evidence="9">
    <location>
        <begin position="625"/>
        <end position="650"/>
    </location>
</feature>
<keyword evidence="6" id="KW-0862">Zinc</keyword>
<dbReference type="SUPFAM" id="SSF55486">
    <property type="entry name" value="Metalloproteases ('zincins'), catalytic domain"/>
    <property type="match status" value="1"/>
</dbReference>
<evidence type="ECO:0000259" key="13">
    <source>
        <dbReference type="Pfam" id="PF07504"/>
    </source>
</evidence>
<dbReference type="InterPro" id="IPR050728">
    <property type="entry name" value="Zinc_Metalloprotease_M4"/>
</dbReference>
<evidence type="ECO:0000259" key="10">
    <source>
        <dbReference type="Pfam" id="PF01447"/>
    </source>
</evidence>
<keyword evidence="2" id="KW-0645">Protease</keyword>
<evidence type="ECO:0000256" key="8">
    <source>
        <dbReference type="ARBA" id="ARBA00023145"/>
    </source>
</evidence>
<evidence type="ECO:0000259" key="12">
    <source>
        <dbReference type="Pfam" id="PF04151"/>
    </source>
</evidence>
<reference evidence="14 15" key="1">
    <citation type="submission" date="2016-09" db="EMBL/GenBank/DDBJ databases">
        <title>Isolation, identification and antibiotic sensitivity analysis of bacterial pathogen from juvenile Hippocampus erectus with tail-rotted disease.</title>
        <authorList>
            <person name="Yang Q."/>
        </authorList>
    </citation>
    <scope>NUCLEOTIDE SEQUENCE [LARGE SCALE GENOMIC DNA]</scope>
    <source>
        <strain evidence="14 15">HM-10</strain>
    </source>
</reference>
<dbReference type="Pfam" id="PF04151">
    <property type="entry name" value="PPC"/>
    <property type="match status" value="1"/>
</dbReference>
<evidence type="ECO:0000256" key="7">
    <source>
        <dbReference type="ARBA" id="ARBA00023049"/>
    </source>
</evidence>
<comment type="similarity">
    <text evidence="1">Belongs to the peptidase M4 family.</text>
</comment>
<gene>
    <name evidence="14" type="ORF">BI375_02960</name>
</gene>
<dbReference type="PANTHER" id="PTHR33794">
    <property type="entry name" value="BACILLOLYSIN"/>
    <property type="match status" value="1"/>
</dbReference>
<dbReference type="InterPro" id="IPR001570">
    <property type="entry name" value="Peptidase_M4_C_domain"/>
</dbReference>
<dbReference type="Gene3D" id="3.10.170.10">
    <property type="match status" value="1"/>
</dbReference>
<dbReference type="InterPro" id="IPR023612">
    <property type="entry name" value="Peptidase_M4"/>
</dbReference>
<dbReference type="InterPro" id="IPR013856">
    <property type="entry name" value="Peptidase_M4_domain"/>
</dbReference>
<dbReference type="Gene3D" id="2.60.120.380">
    <property type="match status" value="1"/>
</dbReference>
<keyword evidence="15" id="KW-1185">Reference proteome</keyword>
<dbReference type="Pfam" id="PF07504">
    <property type="entry name" value="FTP"/>
    <property type="match status" value="1"/>
</dbReference>
<dbReference type="Pfam" id="PF02868">
    <property type="entry name" value="Peptidase_M4_C"/>
    <property type="match status" value="1"/>
</dbReference>
<dbReference type="PRINTS" id="PR00730">
    <property type="entry name" value="THERMOLYSIN"/>
</dbReference>
<evidence type="ECO:0000313" key="15">
    <source>
        <dbReference type="Proteomes" id="UP000180133"/>
    </source>
</evidence>
<dbReference type="InterPro" id="IPR007280">
    <property type="entry name" value="Peptidase_C_arc/bac"/>
</dbReference>
<dbReference type="Gene3D" id="3.10.450.40">
    <property type="match status" value="1"/>
</dbReference>
<evidence type="ECO:0000256" key="2">
    <source>
        <dbReference type="ARBA" id="ARBA00022670"/>
    </source>
</evidence>
<evidence type="ECO:0000256" key="6">
    <source>
        <dbReference type="ARBA" id="ARBA00022833"/>
    </source>
</evidence>
<proteinExistence type="inferred from homology"/>
<evidence type="ECO:0000256" key="1">
    <source>
        <dbReference type="ARBA" id="ARBA00009388"/>
    </source>
</evidence>
<evidence type="ECO:0000256" key="9">
    <source>
        <dbReference type="SAM" id="MobiDB-lite"/>
    </source>
</evidence>
<comment type="caution">
    <text evidence="14">The sequence shown here is derived from an EMBL/GenBank/DDBJ whole genome shotgun (WGS) entry which is preliminary data.</text>
</comment>
<dbReference type="InterPro" id="IPR027268">
    <property type="entry name" value="Peptidase_M4/M1_CTD_sf"/>
</dbReference>
<dbReference type="PANTHER" id="PTHR33794:SF1">
    <property type="entry name" value="BACILLOLYSIN"/>
    <property type="match status" value="1"/>
</dbReference>
<dbReference type="Gene3D" id="3.10.450.490">
    <property type="match status" value="1"/>
</dbReference>
<keyword evidence="7" id="KW-0482">Metalloprotease</keyword>
<sequence length="702" mass="76465">METVAPHRYRVVATTILFSAICFSPYSFSAKPERLENNHGYLVALEKRNQSSTQNFGKALGLQKEHNVEKIQSNQGKNGYLHTRYRQTYKGIPLWGKQIVVHRDNNGKIQRINGTLVKDITSDISNVSPSLKAAEAKASVQKQFVSDGYQIEDQKQALTIYVDNNNVAHLAYEIRFFADSENAHKPTRPTFLVDAHTGKILHQYEGLAHASADGPGGNLKIGEYQYGVDYESLNVQQSGSTCIMDIDGVVKTVNLNGRTSGSTHTFTCPTNTVKQINGAYSPLNDAHYFGKVVYDMYRDWLGIAPLTFQLEMRVHYRKRYENAFWNGSSMTFGDGDTYFYPLVSLDVSAHEVSHGFTEQNSNLIYSEQSGGINEAFSDIAGEAAEFYSRGSNDWKVGYDIRKSANGALRYMDNPPLDGRSIGHASDYVSGMDVHYSSGVFNKAFYLLATEYGWGTQKAFVTFAYANQNYWTPDATYDSAAAGVLAAAQALGYSGTDITYAFAQVGVSTSGGVVEPPVTSCDITVLANGVGSSVDSASTGQWRCFTIDVPSGVTELNVVTSGSNGDADLYVKLGSAPSESDYDCRSYSSNSNESCTLASPSTGTWHIGVYAYAAYSNLSVTATYVEEEAPPPPPPESDVTTTSTNNGKTWTARVSGSGLMEGYWSLGDVCKSDTECVLSGIPKKTSSVNFTLSDGQVFTILKP</sequence>
<keyword evidence="3" id="KW-0479">Metal-binding</keyword>
<evidence type="ECO:0000256" key="3">
    <source>
        <dbReference type="ARBA" id="ARBA00022723"/>
    </source>
</evidence>
<dbReference type="CDD" id="cd09597">
    <property type="entry name" value="M4_TLP"/>
    <property type="match status" value="1"/>
</dbReference>
<dbReference type="RefSeq" id="WP_071234402.1">
    <property type="nucleotide sequence ID" value="NZ_KV861315.1"/>
</dbReference>
<dbReference type="Gene3D" id="1.10.390.10">
    <property type="entry name" value="Neutral Protease Domain 2"/>
    <property type="match status" value="1"/>
</dbReference>
<dbReference type="Pfam" id="PF01447">
    <property type="entry name" value="Peptidase_M4"/>
    <property type="match status" value="1"/>
</dbReference>
<feature type="domain" description="Peptidase C-terminal archaeal/bacterial" evidence="12">
    <location>
        <begin position="543"/>
        <end position="610"/>
    </location>
</feature>
<protein>
    <submittedName>
        <fullName evidence="14">Peptidase</fullName>
    </submittedName>
</protein>
<dbReference type="EMBL" id="MKFT01000001">
    <property type="protein sequence ID" value="OHY96493.1"/>
    <property type="molecule type" value="Genomic_DNA"/>
</dbReference>
<dbReference type="Proteomes" id="UP000180133">
    <property type="component" value="Unassembled WGS sequence"/>
</dbReference>
<feature type="compositionally biased region" description="Low complexity" evidence="9">
    <location>
        <begin position="639"/>
        <end position="650"/>
    </location>
</feature>
<keyword evidence="8" id="KW-0865">Zymogen</keyword>
<evidence type="ECO:0000259" key="11">
    <source>
        <dbReference type="Pfam" id="PF02868"/>
    </source>
</evidence>
<organism evidence="14 15">
    <name type="scientific">Vibrio rotiferianus</name>
    <dbReference type="NCBI Taxonomy" id="190895"/>
    <lineage>
        <taxon>Bacteria</taxon>
        <taxon>Pseudomonadati</taxon>
        <taxon>Pseudomonadota</taxon>
        <taxon>Gammaproteobacteria</taxon>
        <taxon>Vibrionales</taxon>
        <taxon>Vibrionaceae</taxon>
        <taxon>Vibrio</taxon>
    </lineage>
</organism>
<dbReference type="InterPro" id="IPR011096">
    <property type="entry name" value="FTP_domain"/>
</dbReference>
<evidence type="ECO:0000256" key="5">
    <source>
        <dbReference type="ARBA" id="ARBA00022801"/>
    </source>
</evidence>
<keyword evidence="5" id="KW-0378">Hydrolase</keyword>
<accession>A0ABX3DGA2</accession>
<feature type="domain" description="FTP" evidence="13">
    <location>
        <begin position="73"/>
        <end position="115"/>
    </location>
</feature>
<feature type="domain" description="Peptidase M4 C-terminal" evidence="11">
    <location>
        <begin position="361"/>
        <end position="506"/>
    </location>
</feature>
<evidence type="ECO:0000313" key="14">
    <source>
        <dbReference type="EMBL" id="OHY96493.1"/>
    </source>
</evidence>